<dbReference type="Proteomes" id="UP000663855">
    <property type="component" value="Unassembled WGS sequence"/>
</dbReference>
<dbReference type="EMBL" id="CAJNOV010008228">
    <property type="protein sequence ID" value="CAF1314903.1"/>
    <property type="molecule type" value="Genomic_DNA"/>
</dbReference>
<evidence type="ECO:0000313" key="3">
    <source>
        <dbReference type="Proteomes" id="UP000663855"/>
    </source>
</evidence>
<keyword evidence="1" id="KW-0732">Signal</keyword>
<gene>
    <name evidence="2" type="ORF">CJN711_LOCUS17623</name>
</gene>
<comment type="caution">
    <text evidence="2">The sequence shown here is derived from an EMBL/GenBank/DDBJ whole genome shotgun (WGS) entry which is preliminary data.</text>
</comment>
<name>A0A815ENR6_9BILA</name>
<protein>
    <submittedName>
        <fullName evidence="2">Uncharacterized protein</fullName>
    </submittedName>
</protein>
<organism evidence="2 3">
    <name type="scientific">Rotaria magnacalcarata</name>
    <dbReference type="NCBI Taxonomy" id="392030"/>
    <lineage>
        <taxon>Eukaryota</taxon>
        <taxon>Metazoa</taxon>
        <taxon>Spiralia</taxon>
        <taxon>Gnathifera</taxon>
        <taxon>Rotifera</taxon>
        <taxon>Eurotatoria</taxon>
        <taxon>Bdelloidea</taxon>
        <taxon>Philodinida</taxon>
        <taxon>Philodinidae</taxon>
        <taxon>Rotaria</taxon>
    </lineage>
</organism>
<accession>A0A815ENR6</accession>
<evidence type="ECO:0000313" key="2">
    <source>
        <dbReference type="EMBL" id="CAF1314903.1"/>
    </source>
</evidence>
<proteinExistence type="predicted"/>
<feature type="signal peptide" evidence="1">
    <location>
        <begin position="1"/>
        <end position="23"/>
    </location>
</feature>
<sequence length="102" mass="11689">MTRNLHLLQALLLILTISYTYQAADTITCHLPGPMRKCASSTCGIISIVDYDTSFPCNCYVWEKYTGRNVKWFRVNLDKGAYGYISNIYCWGDVELCRYALV</sequence>
<dbReference type="AlphaFoldDB" id="A0A815ENR6"/>
<feature type="chain" id="PRO_5032958085" evidence="1">
    <location>
        <begin position="24"/>
        <end position="102"/>
    </location>
</feature>
<evidence type="ECO:0000256" key="1">
    <source>
        <dbReference type="SAM" id="SignalP"/>
    </source>
</evidence>
<reference evidence="2" key="1">
    <citation type="submission" date="2021-02" db="EMBL/GenBank/DDBJ databases">
        <authorList>
            <person name="Nowell W R."/>
        </authorList>
    </citation>
    <scope>NUCLEOTIDE SEQUENCE</scope>
</reference>